<accession>A0A2H0N3Z4</accession>
<proteinExistence type="predicted"/>
<comment type="caution">
    <text evidence="2">The sequence shown here is derived from an EMBL/GenBank/DDBJ whole genome shotgun (WGS) entry which is preliminary data.</text>
</comment>
<protein>
    <submittedName>
        <fullName evidence="2">Uncharacterized protein</fullName>
    </submittedName>
</protein>
<evidence type="ECO:0000256" key="1">
    <source>
        <dbReference type="SAM" id="Phobius"/>
    </source>
</evidence>
<evidence type="ECO:0000313" key="3">
    <source>
        <dbReference type="Proteomes" id="UP000229600"/>
    </source>
</evidence>
<reference evidence="2 3" key="1">
    <citation type="submission" date="2017-09" db="EMBL/GenBank/DDBJ databases">
        <title>Depth-based differentiation of microbial function through sediment-hosted aquifers and enrichment of novel symbionts in the deep terrestrial subsurface.</title>
        <authorList>
            <person name="Probst A.J."/>
            <person name="Ladd B."/>
            <person name="Jarett J.K."/>
            <person name="Geller-Mcgrath D.E."/>
            <person name="Sieber C.M."/>
            <person name="Emerson J.B."/>
            <person name="Anantharaman K."/>
            <person name="Thomas B.C."/>
            <person name="Malmstrom R."/>
            <person name="Stieglmeier M."/>
            <person name="Klingl A."/>
            <person name="Woyke T."/>
            <person name="Ryan C.M."/>
            <person name="Banfield J.F."/>
        </authorList>
    </citation>
    <scope>NUCLEOTIDE SEQUENCE [LARGE SCALE GENOMIC DNA]</scope>
    <source>
        <strain evidence="2">CG11_big_fil_rev_8_21_14_0_20_39_34</strain>
    </source>
</reference>
<keyword evidence="1" id="KW-0812">Transmembrane</keyword>
<sequence>MKKGLFEVFPKQKIVLAYLAKTIFYFTRELITKMNIAAAKQAKISSKMHIHARENLYLCVAMIVSIHIFYLTMHSSTK</sequence>
<gene>
    <name evidence="2" type="ORF">COV59_05530</name>
</gene>
<dbReference type="AlphaFoldDB" id="A0A2H0N3Z4"/>
<organism evidence="2 3">
    <name type="scientific">Candidatus Magasanikbacteria bacterium CG11_big_fil_rev_8_21_14_0_20_39_34</name>
    <dbReference type="NCBI Taxonomy" id="1974653"/>
    <lineage>
        <taxon>Bacteria</taxon>
        <taxon>Candidatus Magasanikiibacteriota</taxon>
    </lineage>
</organism>
<evidence type="ECO:0000313" key="2">
    <source>
        <dbReference type="EMBL" id="PIR03620.1"/>
    </source>
</evidence>
<keyword evidence="1" id="KW-1133">Transmembrane helix</keyword>
<dbReference type="Proteomes" id="UP000229600">
    <property type="component" value="Unassembled WGS sequence"/>
</dbReference>
<feature type="transmembrane region" description="Helical" evidence="1">
    <location>
        <begin position="55"/>
        <end position="73"/>
    </location>
</feature>
<dbReference type="EMBL" id="PCWN01000011">
    <property type="protein sequence ID" value="PIR03620.1"/>
    <property type="molecule type" value="Genomic_DNA"/>
</dbReference>
<keyword evidence="1" id="KW-0472">Membrane</keyword>
<name>A0A2H0N3Z4_9BACT</name>